<gene>
    <name evidence="3" type="ORF">FGLOB1_366</name>
</gene>
<feature type="domain" description="BTB" evidence="2">
    <location>
        <begin position="13"/>
        <end position="82"/>
    </location>
</feature>
<keyword evidence="4" id="KW-1185">Reference proteome</keyword>
<proteinExistence type="predicted"/>
<evidence type="ECO:0000259" key="2">
    <source>
        <dbReference type="PROSITE" id="PS50097"/>
    </source>
</evidence>
<accession>A0A8H5YYU3</accession>
<evidence type="ECO:0000256" key="1">
    <source>
        <dbReference type="SAM" id="MobiDB-lite"/>
    </source>
</evidence>
<protein>
    <submittedName>
        <fullName evidence="3">BTB POZ fold</fullName>
    </submittedName>
</protein>
<dbReference type="EMBL" id="JAAQPF010000010">
    <property type="protein sequence ID" value="KAF5721158.1"/>
    <property type="molecule type" value="Genomic_DNA"/>
</dbReference>
<name>A0A8H5YYU3_9HYPO</name>
<dbReference type="Gene3D" id="3.30.710.10">
    <property type="entry name" value="Potassium Channel Kv1.1, Chain A"/>
    <property type="match status" value="1"/>
</dbReference>
<evidence type="ECO:0000313" key="3">
    <source>
        <dbReference type="EMBL" id="KAF5721158.1"/>
    </source>
</evidence>
<dbReference type="InterPro" id="IPR011333">
    <property type="entry name" value="SKP1/BTB/POZ_sf"/>
</dbReference>
<organism evidence="3 4">
    <name type="scientific">Fusarium globosum</name>
    <dbReference type="NCBI Taxonomy" id="78864"/>
    <lineage>
        <taxon>Eukaryota</taxon>
        <taxon>Fungi</taxon>
        <taxon>Dikarya</taxon>
        <taxon>Ascomycota</taxon>
        <taxon>Pezizomycotina</taxon>
        <taxon>Sordariomycetes</taxon>
        <taxon>Hypocreomycetidae</taxon>
        <taxon>Hypocreales</taxon>
        <taxon>Nectriaceae</taxon>
        <taxon>Fusarium</taxon>
        <taxon>Fusarium fujikuroi species complex</taxon>
    </lineage>
</organism>
<feature type="compositionally biased region" description="Acidic residues" evidence="1">
    <location>
        <begin position="109"/>
        <end position="135"/>
    </location>
</feature>
<feature type="compositionally biased region" description="Basic and acidic residues" evidence="1">
    <location>
        <begin position="96"/>
        <end position="106"/>
    </location>
</feature>
<feature type="region of interest" description="Disordered" evidence="1">
    <location>
        <begin position="80"/>
        <end position="141"/>
    </location>
</feature>
<dbReference type="InterPro" id="IPR000210">
    <property type="entry name" value="BTB/POZ_dom"/>
</dbReference>
<dbReference type="SUPFAM" id="SSF54695">
    <property type="entry name" value="POZ domain"/>
    <property type="match status" value="1"/>
</dbReference>
<evidence type="ECO:0000313" key="4">
    <source>
        <dbReference type="Proteomes" id="UP000532311"/>
    </source>
</evidence>
<comment type="caution">
    <text evidence="3">The sequence shown here is derived from an EMBL/GenBank/DDBJ whole genome shotgun (WGS) entry which is preliminary data.</text>
</comment>
<dbReference type="PROSITE" id="PS50097">
    <property type="entry name" value="BTB"/>
    <property type="match status" value="1"/>
</dbReference>
<dbReference type="AlphaFoldDB" id="A0A8H5YYU3"/>
<dbReference type="PANTHER" id="PTHR47843">
    <property type="entry name" value="BTB DOMAIN-CONTAINING PROTEIN-RELATED"/>
    <property type="match status" value="1"/>
</dbReference>
<reference evidence="3 4" key="1">
    <citation type="submission" date="2020-05" db="EMBL/GenBank/DDBJ databases">
        <title>Identification and distribution of gene clusters putatively required for synthesis of sphingolipid metabolism inhibitors in phylogenetically diverse species of the filamentous fungus Fusarium.</title>
        <authorList>
            <person name="Kim H.-S."/>
            <person name="Busman M."/>
            <person name="Brown D.W."/>
            <person name="Divon H."/>
            <person name="Uhlig S."/>
            <person name="Proctor R.H."/>
        </authorList>
    </citation>
    <scope>NUCLEOTIDE SEQUENCE [LARGE SCALE GENOMIC DNA]</scope>
    <source>
        <strain evidence="3 4">NRRL 26131</strain>
    </source>
</reference>
<dbReference type="Proteomes" id="UP000532311">
    <property type="component" value="Unassembled WGS sequence"/>
</dbReference>
<sequence>MMLISLIRVATSKPFRFLIGPLQTEYTIHSALVAHQSPALAAMVNGNFQESRECCVKWDDVDEIVFNSFWQFVYTGDYDTPEPLPPAQRTSGLGDHTSDTADKPAEAEAVTEPEEPEPEEQDPQDPEPGDPEEEFGSGSECSEMSWPFICWAPGALGPASAIGQEKKTSVKKSLLWYKFLRSWEIQPEAIDTNISLKDQANPLVHHAQVFTLADRYGVKRLAEVSQRKLYDELTDLRTKGRDYTNIVELVRYTFEDLVPDQLRDMVVEFSACVVEKLWEYEEFDQLLEKHGILSKALIGRLLYRLAEPPSRLYHH</sequence>